<evidence type="ECO:0000313" key="1">
    <source>
        <dbReference type="EMBL" id="KAJ2965464.1"/>
    </source>
</evidence>
<organism evidence="1 2">
    <name type="scientific">Zarea fungicola</name>
    <dbReference type="NCBI Taxonomy" id="93591"/>
    <lineage>
        <taxon>Eukaryota</taxon>
        <taxon>Fungi</taxon>
        <taxon>Dikarya</taxon>
        <taxon>Ascomycota</taxon>
        <taxon>Pezizomycotina</taxon>
        <taxon>Sordariomycetes</taxon>
        <taxon>Hypocreomycetidae</taxon>
        <taxon>Hypocreales</taxon>
        <taxon>Cordycipitaceae</taxon>
        <taxon>Zarea</taxon>
    </lineage>
</organism>
<reference evidence="1" key="1">
    <citation type="submission" date="2022-08" db="EMBL/GenBank/DDBJ databases">
        <title>Genome Sequence of Lecanicillium fungicola.</title>
        <authorList>
            <person name="Buettner E."/>
        </authorList>
    </citation>
    <scope>NUCLEOTIDE SEQUENCE</scope>
    <source>
        <strain evidence="1">Babe33</strain>
    </source>
</reference>
<proteinExistence type="predicted"/>
<name>A0ACC1MFM9_9HYPO</name>
<evidence type="ECO:0000313" key="2">
    <source>
        <dbReference type="Proteomes" id="UP001143910"/>
    </source>
</evidence>
<protein>
    <submittedName>
        <fullName evidence="1">Uncharacterized protein</fullName>
    </submittedName>
</protein>
<keyword evidence="2" id="KW-1185">Reference proteome</keyword>
<dbReference type="Proteomes" id="UP001143910">
    <property type="component" value="Unassembled WGS sequence"/>
</dbReference>
<comment type="caution">
    <text evidence="1">The sequence shown here is derived from an EMBL/GenBank/DDBJ whole genome shotgun (WGS) entry which is preliminary data.</text>
</comment>
<sequence>MPRPSKKSADDKARSMIGAPTMVVPPIMAGLPPVNVNPDNGPPRAVDSDSFLRVRDSAVSRLSTILELLRSFTNDYIRQTNLLLGDYSGDVNELLNNYDPSMTAAQLIGLPVADAGVAPVEEKKERKKRTHDPNAPKRPLTPYFLYMQHARSIIANDLGAEAPKGAVQEEGQRRWANMTPDEKLGWNNAYQYNLRLYNARVHSYKAENPDARDMTDEQALKYANDFGIPMPEVKDASKGGDNVQAAIAEQLQDDSAKTPKKSGGGRKRKSDAPTTEIETPKANPASPDKKRRRTSTKGPADDKDDSKKSARKKTKSS</sequence>
<gene>
    <name evidence="1" type="ORF">NQ176_g10602</name>
</gene>
<accession>A0ACC1MFM9</accession>
<dbReference type="EMBL" id="JANJQO010002978">
    <property type="protein sequence ID" value="KAJ2965464.1"/>
    <property type="molecule type" value="Genomic_DNA"/>
</dbReference>